<dbReference type="PROSITE" id="PS51257">
    <property type="entry name" value="PROKAR_LIPOPROTEIN"/>
    <property type="match status" value="1"/>
</dbReference>
<feature type="coiled-coil region" evidence="1">
    <location>
        <begin position="112"/>
        <end position="139"/>
    </location>
</feature>
<dbReference type="InterPro" id="IPR036705">
    <property type="entry name" value="Ribosyl_crysJ1_sf"/>
</dbReference>
<name>A0ABQ5K2F9_9EUKA</name>
<organism evidence="2 3">
    <name type="scientific">Aduncisulcus paluster</name>
    <dbReference type="NCBI Taxonomy" id="2918883"/>
    <lineage>
        <taxon>Eukaryota</taxon>
        <taxon>Metamonada</taxon>
        <taxon>Carpediemonas-like organisms</taxon>
        <taxon>Aduncisulcus</taxon>
    </lineage>
</organism>
<accession>A0ABQ5K2F9</accession>
<dbReference type="Proteomes" id="UP001057375">
    <property type="component" value="Unassembled WGS sequence"/>
</dbReference>
<reference evidence="2" key="1">
    <citation type="submission" date="2022-03" db="EMBL/GenBank/DDBJ databases">
        <title>Draft genome sequence of Aduncisulcus paluster, a free-living microaerophilic Fornicata.</title>
        <authorList>
            <person name="Yuyama I."/>
            <person name="Kume K."/>
            <person name="Tamura T."/>
            <person name="Inagaki Y."/>
            <person name="Hashimoto T."/>
        </authorList>
    </citation>
    <scope>NUCLEOTIDE SEQUENCE</scope>
    <source>
        <strain evidence="2">NY0171</strain>
    </source>
</reference>
<sequence>MSKFFTESATGDTDAWNFIEDMFYGAIVGNAVCACRQGADIILDTSVARIPTILRNEGVAVSTPGMYTAVVEAMLISLEVFIKKKSVHPKDLIGAIANAFFKVPFEKSLDAEDKYSAKRRQLKTKLKEAKAKLKEEKTKNPHGDLSYLEDSVHKYDGRLTKHMDEDVILVPHKCSRSTSSPHPAFFLDPSFRRLIAYVLDEEDTRFQRGFQSRLHPGMVTWSSQRPQIATHCSCFFHLPIHIAVAKFANDLFTVDLINDIKRCVVSTHDQNESVDSAILMSSYLFALVGGTQKNIIMGTHEDGSPKSEFFAMDPMATSAWIQHNKFHKTVQAIWCGKAWSGMFDPRTLFAAPTYAPRTLELCLYAINKHSSFSDALYEVYRLGGIGCAECGFACGMLAGPLFRSIPRPWKDAVDRASGGRIRSVLTKFQDLLHGLALYSKYVDFTSKKILPKPYSHTPDGDFPLTEENYKFPEDKEWNRDDFLLTSWIQRYFDSKEPTMIPVRMGEEVVYRLLNRFIIFSPDENDLRLISNPDSKKLSKKDIKIAHEQGINERNIIYGVEKGLISLVKYVTPRSGRTQGVQLGLAPLNPEKCLKLLSKYSEFQKLGHNIRLKKPLPTGSHSL</sequence>
<protein>
    <submittedName>
        <fullName evidence="2">Uncharacterized protein</fullName>
    </submittedName>
</protein>
<proteinExistence type="predicted"/>
<dbReference type="EMBL" id="BQXS01012447">
    <property type="protein sequence ID" value="GKT23159.1"/>
    <property type="molecule type" value="Genomic_DNA"/>
</dbReference>
<evidence type="ECO:0000313" key="2">
    <source>
        <dbReference type="EMBL" id="GKT23159.1"/>
    </source>
</evidence>
<dbReference type="SUPFAM" id="SSF101478">
    <property type="entry name" value="ADP-ribosylglycohydrolase"/>
    <property type="match status" value="1"/>
</dbReference>
<evidence type="ECO:0000256" key="1">
    <source>
        <dbReference type="SAM" id="Coils"/>
    </source>
</evidence>
<comment type="caution">
    <text evidence="2">The sequence shown here is derived from an EMBL/GenBank/DDBJ whole genome shotgun (WGS) entry which is preliminary data.</text>
</comment>
<evidence type="ECO:0000313" key="3">
    <source>
        <dbReference type="Proteomes" id="UP001057375"/>
    </source>
</evidence>
<keyword evidence="1" id="KW-0175">Coiled coil</keyword>
<keyword evidence="3" id="KW-1185">Reference proteome</keyword>
<dbReference type="Gene3D" id="1.10.4080.10">
    <property type="entry name" value="ADP-ribosylation/Crystallin J1"/>
    <property type="match status" value="1"/>
</dbReference>
<gene>
    <name evidence="2" type="ORF">ADUPG1_012342</name>
</gene>